<keyword evidence="2" id="KW-1185">Reference proteome</keyword>
<comment type="caution">
    <text evidence="1">The sequence shown here is derived from an EMBL/GenBank/DDBJ whole genome shotgun (WGS) entry which is preliminary data.</text>
</comment>
<dbReference type="AlphaFoldDB" id="A0A445D6J5"/>
<protein>
    <submittedName>
        <fullName evidence="1">Uncharacterized protein</fullName>
    </submittedName>
</protein>
<dbReference type="EMBL" id="SDMP01000005">
    <property type="protein sequence ID" value="RYR58855.1"/>
    <property type="molecule type" value="Genomic_DNA"/>
</dbReference>
<evidence type="ECO:0000313" key="1">
    <source>
        <dbReference type="EMBL" id="RYR58855.1"/>
    </source>
</evidence>
<dbReference type="Proteomes" id="UP000289738">
    <property type="component" value="Chromosome A05"/>
</dbReference>
<gene>
    <name evidence="1" type="ORF">Ahy_A05g024722</name>
</gene>
<accession>A0A445D6J5</accession>
<reference evidence="1 2" key="1">
    <citation type="submission" date="2019-01" db="EMBL/GenBank/DDBJ databases">
        <title>Sequencing of cultivated peanut Arachis hypogaea provides insights into genome evolution and oil improvement.</title>
        <authorList>
            <person name="Chen X."/>
        </authorList>
    </citation>
    <scope>NUCLEOTIDE SEQUENCE [LARGE SCALE GENOMIC DNA]</scope>
    <source>
        <strain evidence="2">cv. Fuhuasheng</strain>
        <tissue evidence="1">Leaves</tissue>
    </source>
</reference>
<organism evidence="1 2">
    <name type="scientific">Arachis hypogaea</name>
    <name type="common">Peanut</name>
    <dbReference type="NCBI Taxonomy" id="3818"/>
    <lineage>
        <taxon>Eukaryota</taxon>
        <taxon>Viridiplantae</taxon>
        <taxon>Streptophyta</taxon>
        <taxon>Embryophyta</taxon>
        <taxon>Tracheophyta</taxon>
        <taxon>Spermatophyta</taxon>
        <taxon>Magnoliopsida</taxon>
        <taxon>eudicotyledons</taxon>
        <taxon>Gunneridae</taxon>
        <taxon>Pentapetalae</taxon>
        <taxon>rosids</taxon>
        <taxon>fabids</taxon>
        <taxon>Fabales</taxon>
        <taxon>Fabaceae</taxon>
        <taxon>Papilionoideae</taxon>
        <taxon>50 kb inversion clade</taxon>
        <taxon>dalbergioids sensu lato</taxon>
        <taxon>Dalbergieae</taxon>
        <taxon>Pterocarpus clade</taxon>
        <taxon>Arachis</taxon>
    </lineage>
</organism>
<evidence type="ECO:0000313" key="2">
    <source>
        <dbReference type="Proteomes" id="UP000289738"/>
    </source>
</evidence>
<proteinExistence type="predicted"/>
<sequence>MRAGIKFTNKDPLSVFIRPSMSFVDFQNTILQKLGLHRIKRVDKLFYRILISVVRDGVKDDSFVIESGEDLQVLFHYRRKFPKVRTHELWPRGSNQNHQSVSMAAISSSTPIVAFSSRHVMASAKDLVASLPFVSGEVGEPDVVEDILGDDDDVEPVMINDDSDDDIGRSTSIGAGGALSLGTQQYLSHTTLDLDAIRQQGLVKQRHGRMILYAL</sequence>
<name>A0A445D6J5_ARAHY</name>